<reference evidence="2" key="1">
    <citation type="submission" date="2022-11" db="UniProtKB">
        <authorList>
            <consortium name="WormBaseParasite"/>
        </authorList>
    </citation>
    <scope>IDENTIFICATION</scope>
</reference>
<proteinExistence type="predicted"/>
<evidence type="ECO:0000313" key="2">
    <source>
        <dbReference type="WBParaSite" id="PS1159_v2.g18494.t1"/>
    </source>
</evidence>
<name>A0AC35FKH5_9BILA</name>
<organism evidence="1 2">
    <name type="scientific">Panagrolaimus sp. PS1159</name>
    <dbReference type="NCBI Taxonomy" id="55785"/>
    <lineage>
        <taxon>Eukaryota</taxon>
        <taxon>Metazoa</taxon>
        <taxon>Ecdysozoa</taxon>
        <taxon>Nematoda</taxon>
        <taxon>Chromadorea</taxon>
        <taxon>Rhabditida</taxon>
        <taxon>Tylenchina</taxon>
        <taxon>Panagrolaimomorpha</taxon>
        <taxon>Panagrolaimoidea</taxon>
        <taxon>Panagrolaimidae</taxon>
        <taxon>Panagrolaimus</taxon>
    </lineage>
</organism>
<protein>
    <submittedName>
        <fullName evidence="2">G-protein coupled receptors family 1 profile domain-containing protein</fullName>
    </submittedName>
</protein>
<sequence>MLALIWFLLSISISLGQLLVLSQTDWIIHGPNHLSLYATCYLSNCQPRINTYALMILSGYIVGGGTLFLSAILLVPYLICTNLAKPIEIVANVQLFAAILTTIVLVCVPFDVSDILCSPQELIKPKLYGCKLGWSYGIACILSLISISCPVIARLVADHRKTYSIVYHQHEYF</sequence>
<dbReference type="Proteomes" id="UP000887580">
    <property type="component" value="Unplaced"/>
</dbReference>
<accession>A0AC35FKH5</accession>
<dbReference type="WBParaSite" id="PS1159_v2.g18494.t1">
    <property type="protein sequence ID" value="PS1159_v2.g18494.t1"/>
    <property type="gene ID" value="PS1159_v2.g18494"/>
</dbReference>
<evidence type="ECO:0000313" key="1">
    <source>
        <dbReference type="Proteomes" id="UP000887580"/>
    </source>
</evidence>